<dbReference type="Proteomes" id="UP000028545">
    <property type="component" value="Unassembled WGS sequence"/>
</dbReference>
<dbReference type="Gene3D" id="3.30.190.20">
    <property type="match status" value="1"/>
</dbReference>
<dbReference type="OMA" id="PQRAYKN"/>
<dbReference type="VEuPathDB" id="FungiDB:SAPIO_CDS8425"/>
<dbReference type="InterPro" id="IPR028364">
    <property type="entry name" value="Ribosomal_uL1/biogenesis"/>
</dbReference>
<proteinExistence type="predicted"/>
<dbReference type="GeneID" id="27727497"/>
<keyword evidence="3" id="KW-1185">Reference proteome</keyword>
<dbReference type="AlphaFoldDB" id="A0A084FZL1"/>
<feature type="compositionally biased region" description="Basic and acidic residues" evidence="1">
    <location>
        <begin position="332"/>
        <end position="341"/>
    </location>
</feature>
<evidence type="ECO:0008006" key="4">
    <source>
        <dbReference type="Google" id="ProtNLM"/>
    </source>
</evidence>
<organism evidence="2 3">
    <name type="scientific">Pseudallescheria apiosperma</name>
    <name type="common">Scedosporium apiospermum</name>
    <dbReference type="NCBI Taxonomy" id="563466"/>
    <lineage>
        <taxon>Eukaryota</taxon>
        <taxon>Fungi</taxon>
        <taxon>Dikarya</taxon>
        <taxon>Ascomycota</taxon>
        <taxon>Pezizomycotina</taxon>
        <taxon>Sordariomycetes</taxon>
        <taxon>Hypocreomycetidae</taxon>
        <taxon>Microascales</taxon>
        <taxon>Microascaceae</taxon>
        <taxon>Scedosporium</taxon>
    </lineage>
</organism>
<evidence type="ECO:0000256" key="1">
    <source>
        <dbReference type="SAM" id="MobiDB-lite"/>
    </source>
</evidence>
<gene>
    <name evidence="2" type="ORF">SAPIO_CDS8425</name>
</gene>
<comment type="caution">
    <text evidence="2">The sequence shown here is derived from an EMBL/GenBank/DDBJ whole genome shotgun (WGS) entry which is preliminary data.</text>
</comment>
<dbReference type="HOGENOM" id="CLU_026457_5_0_1"/>
<evidence type="ECO:0000313" key="2">
    <source>
        <dbReference type="EMBL" id="KEZ40523.1"/>
    </source>
</evidence>
<dbReference type="InterPro" id="IPR023674">
    <property type="entry name" value="Ribosomal_uL1-like"/>
</dbReference>
<feature type="region of interest" description="Disordered" evidence="1">
    <location>
        <begin position="313"/>
        <end position="358"/>
    </location>
</feature>
<feature type="compositionally biased region" description="Basic residues" evidence="1">
    <location>
        <begin position="192"/>
        <end position="205"/>
    </location>
</feature>
<sequence>MPPKKEVVAAAQGDAHIDPDQTLKASKALLSHIKKASKQKSETSEKKNILDEIEDDGSLTLAETPVWMTLTTKRHIVDTNRLKPAKIPLPHPLHTNTHESICLITADPQRAYKDIVASEEFPAELRSRITRVIGYTKLRAKFRQYEAQRQLYASHDIFLGDDRIVNRLPKALGKTFYKTTAKRPIPVVLRQSRPKAKAKGKRAPKRKGEEEEEVNAASPKEIAAEIQKAIGSALVALSPSTNTAIKVGYASWNPEQIAENVQVIAAALVEKHVPKKWSNVKSIYIKGSETTALPIWQTDELWLDEKDVIADSEAPQPIEQAEKANVGKKRKALDAGKEMTRKGPLSKKQKLPESNDDTLLKQIAETKSKLRKQKEKAKKALDD</sequence>
<dbReference type="CDD" id="cd00403">
    <property type="entry name" value="Ribosomal_L1"/>
    <property type="match status" value="1"/>
</dbReference>
<dbReference type="EMBL" id="JOWA01000121">
    <property type="protein sequence ID" value="KEZ40523.1"/>
    <property type="molecule type" value="Genomic_DNA"/>
</dbReference>
<dbReference type="Gene3D" id="3.40.50.790">
    <property type="match status" value="1"/>
</dbReference>
<name>A0A084FZL1_PSEDA</name>
<evidence type="ECO:0000313" key="3">
    <source>
        <dbReference type="Proteomes" id="UP000028545"/>
    </source>
</evidence>
<reference evidence="2 3" key="1">
    <citation type="journal article" date="2014" name="Genome Announc.">
        <title>Draft genome sequence of the pathogenic fungus Scedosporium apiospermum.</title>
        <authorList>
            <person name="Vandeputte P."/>
            <person name="Ghamrawi S."/>
            <person name="Rechenmann M."/>
            <person name="Iltis A."/>
            <person name="Giraud S."/>
            <person name="Fleury M."/>
            <person name="Thornton C."/>
            <person name="Delhaes L."/>
            <person name="Meyer W."/>
            <person name="Papon N."/>
            <person name="Bouchara J.P."/>
        </authorList>
    </citation>
    <scope>NUCLEOTIDE SEQUENCE [LARGE SCALE GENOMIC DNA]</scope>
    <source>
        <strain evidence="2 3">IHEM 14462</strain>
    </source>
</reference>
<dbReference type="Pfam" id="PF00687">
    <property type="entry name" value="Ribosomal_L1"/>
    <property type="match status" value="1"/>
</dbReference>
<dbReference type="SUPFAM" id="SSF56808">
    <property type="entry name" value="Ribosomal protein L1"/>
    <property type="match status" value="1"/>
</dbReference>
<accession>A0A084FZL1</accession>
<dbReference type="InterPro" id="IPR016095">
    <property type="entry name" value="Ribosomal_uL1_3-a/b-sand"/>
</dbReference>
<dbReference type="OrthoDB" id="10251727at2759"/>
<dbReference type="KEGG" id="sapo:SAPIO_CDS8425"/>
<feature type="region of interest" description="Disordered" evidence="1">
    <location>
        <begin position="190"/>
        <end position="216"/>
    </location>
</feature>
<protein>
    <recommendedName>
        <fullName evidence="4">Electron transfer flavoprotein alpha-subunit</fullName>
    </recommendedName>
</protein>
<dbReference type="RefSeq" id="XP_016640322.1">
    <property type="nucleotide sequence ID" value="XM_016790059.1"/>
</dbReference>